<dbReference type="InterPro" id="IPR005531">
    <property type="entry name" value="Asp23"/>
</dbReference>
<name>B8E243_DICTD</name>
<protein>
    <recommendedName>
        <fullName evidence="4">Asp23/Gls24 family envelope stress response protein</fullName>
    </recommendedName>
</protein>
<keyword evidence="3" id="KW-1185">Reference proteome</keyword>
<dbReference type="RefSeq" id="WP_012583403.1">
    <property type="nucleotide sequence ID" value="NC_011661.1"/>
</dbReference>
<dbReference type="PANTHER" id="PTHR34297">
    <property type="entry name" value="HYPOTHETICAL CYTOSOLIC PROTEIN-RELATED"/>
    <property type="match status" value="1"/>
</dbReference>
<dbReference type="Pfam" id="PF03780">
    <property type="entry name" value="Asp23"/>
    <property type="match status" value="1"/>
</dbReference>
<dbReference type="HOGENOM" id="CLU_113198_4_1_0"/>
<sequence length="122" mass="13391">MKEELSYGSVNISKEVIAIIAGIAAQEIEGVAQVGESIASFVKLVSGIPIGRGLKVELIDKDVYIKIPVYVKQNVFFPDVARDIQTHVKEVVESMTGLNVREVNVIIKGVILGKKREEEKVK</sequence>
<dbReference type="EMBL" id="CP001251">
    <property type="protein sequence ID" value="ACK42320.1"/>
    <property type="molecule type" value="Genomic_DNA"/>
</dbReference>
<dbReference type="OrthoDB" id="9808942at2"/>
<dbReference type="EnsemblBacteria" id="ACK42320">
    <property type="protein sequence ID" value="ACK42320"/>
    <property type="gene ID" value="Dtur_1040"/>
</dbReference>
<accession>B8E243</accession>
<comment type="similarity">
    <text evidence="1">Belongs to the asp23 family.</text>
</comment>
<evidence type="ECO:0000313" key="3">
    <source>
        <dbReference type="Proteomes" id="UP000007719"/>
    </source>
</evidence>
<dbReference type="Proteomes" id="UP000007719">
    <property type="component" value="Chromosome"/>
</dbReference>
<dbReference type="AlphaFoldDB" id="B8E243"/>
<proteinExistence type="inferred from homology"/>
<dbReference type="eggNOG" id="COG1302">
    <property type="taxonomic scope" value="Bacteria"/>
</dbReference>
<evidence type="ECO:0008006" key="4">
    <source>
        <dbReference type="Google" id="ProtNLM"/>
    </source>
</evidence>
<gene>
    <name evidence="2" type="ordered locus">Dtur_1040</name>
</gene>
<dbReference type="STRING" id="515635.Dtur_1040"/>
<evidence type="ECO:0000256" key="1">
    <source>
        <dbReference type="ARBA" id="ARBA00005721"/>
    </source>
</evidence>
<dbReference type="PANTHER" id="PTHR34297:SF1">
    <property type="entry name" value="ASP23_GLS24 FAMILY ENVELOPE STRESS RESPONSE PROTEIN"/>
    <property type="match status" value="1"/>
</dbReference>
<evidence type="ECO:0000313" key="2">
    <source>
        <dbReference type="EMBL" id="ACK42320.1"/>
    </source>
</evidence>
<organism evidence="2 3">
    <name type="scientific">Dictyoglomus turgidum (strain DSM 6724 / Z-1310)</name>
    <dbReference type="NCBI Taxonomy" id="515635"/>
    <lineage>
        <taxon>Bacteria</taxon>
        <taxon>Pseudomonadati</taxon>
        <taxon>Dictyoglomota</taxon>
        <taxon>Dictyoglomia</taxon>
        <taxon>Dictyoglomales</taxon>
        <taxon>Dictyoglomaceae</taxon>
        <taxon>Dictyoglomus</taxon>
    </lineage>
</organism>
<reference evidence="3" key="1">
    <citation type="journal article" date="2016" name="Front. Microbiol.">
        <title>The complete genome sequence of hyperthermophile Dictyoglomus turgidum DSM 6724 reveals a specialized carbohydrate fermentor.</title>
        <authorList>
            <person name="Brumm P.J."/>
            <person name="Gowda K."/>
            <person name="Robb F.T."/>
            <person name="Mead D.A."/>
        </authorList>
    </citation>
    <scope>NUCLEOTIDE SEQUENCE [LARGE SCALE GENOMIC DNA]</scope>
    <source>
        <strain evidence="3">DSM 6724 / Z-1310</strain>
    </source>
</reference>
<dbReference type="KEGG" id="dtu:Dtur_1040"/>
<dbReference type="InParanoid" id="B8E243"/>